<feature type="transmembrane region" description="Helical" evidence="1">
    <location>
        <begin position="50"/>
        <end position="66"/>
    </location>
</feature>
<evidence type="ECO:0000313" key="4">
    <source>
        <dbReference type="Proteomes" id="UP000234740"/>
    </source>
</evidence>
<organism evidence="2 4">
    <name type="scientific">Lactobacillus gasseri</name>
    <dbReference type="NCBI Taxonomy" id="1596"/>
    <lineage>
        <taxon>Bacteria</taxon>
        <taxon>Bacillati</taxon>
        <taxon>Bacillota</taxon>
        <taxon>Bacilli</taxon>
        <taxon>Lactobacillales</taxon>
        <taxon>Lactobacillaceae</taxon>
        <taxon>Lactobacillus</taxon>
    </lineage>
</organism>
<dbReference type="OrthoDB" id="3191971at2"/>
<sequence>MNFYTINYIQSHQNTDRTALYILMIVAASAMIIFTILYLRDRFNTRYRDLGIIALLFLVLFAGTQYEKYIQNNEQKSKAAQIVPFIKSIADDANVKKSDVMVSSTTLQDGMIIRIDSKNEDYQLNLNEDNNSYTLTRAHVIDHHVYVQK</sequence>
<dbReference type="Proteomes" id="UP000663932">
    <property type="component" value="Chromosome"/>
</dbReference>
<keyword evidence="1" id="KW-1133">Transmembrane helix</keyword>
<keyword evidence="1" id="KW-0812">Transmembrane</keyword>
<dbReference type="AlphaFoldDB" id="A0A1V3Y095"/>
<protein>
    <submittedName>
        <fullName evidence="2">DUF3290 domain-containing protein</fullName>
    </submittedName>
</protein>
<name>A0A1V3Y095_LACGS</name>
<keyword evidence="1" id="KW-0472">Membrane</keyword>
<dbReference type="EMBL" id="PKKC01000005">
    <property type="protein sequence ID" value="PKZ90261.1"/>
    <property type="molecule type" value="Genomic_DNA"/>
</dbReference>
<dbReference type="EMBL" id="CP071801">
    <property type="protein sequence ID" value="QTD67212.1"/>
    <property type="molecule type" value="Genomic_DNA"/>
</dbReference>
<gene>
    <name evidence="2" type="ORF">CYJ86_08635</name>
    <name evidence="3" type="ORF">J3E67_001658</name>
</gene>
<dbReference type="GeneID" id="48925631"/>
<dbReference type="RefSeq" id="WP_003650029.1">
    <property type="nucleotide sequence ID" value="NZ_CABHMU010000002.1"/>
</dbReference>
<evidence type="ECO:0000256" key="1">
    <source>
        <dbReference type="SAM" id="Phobius"/>
    </source>
</evidence>
<evidence type="ECO:0000313" key="2">
    <source>
        <dbReference type="EMBL" id="PKZ90261.1"/>
    </source>
</evidence>
<dbReference type="Proteomes" id="UP000234740">
    <property type="component" value="Unassembled WGS sequence"/>
</dbReference>
<reference evidence="2 4" key="1">
    <citation type="submission" date="2017-12" db="EMBL/GenBank/DDBJ databases">
        <title>Phylogenetic diversity of female urinary microbiome.</title>
        <authorList>
            <person name="Thomas-White K."/>
            <person name="Wolfe A.J."/>
        </authorList>
    </citation>
    <scope>NUCLEOTIDE SEQUENCE [LARGE SCALE GENOMIC DNA]</scope>
    <source>
        <strain evidence="2 4">UMB0099</strain>
    </source>
</reference>
<accession>A0A1V3Y095</accession>
<feature type="transmembrane region" description="Helical" evidence="1">
    <location>
        <begin position="20"/>
        <end position="38"/>
    </location>
</feature>
<dbReference type="Pfam" id="PF11694">
    <property type="entry name" value="DUF3290"/>
    <property type="match status" value="1"/>
</dbReference>
<reference evidence="3" key="2">
    <citation type="submission" date="2021-03" db="EMBL/GenBank/DDBJ databases">
        <title>Whole genome sequence of Lactobacillus gasseri HL75.</title>
        <authorList>
            <person name="Kim J.-M."/>
            <person name="Chung S.H."/>
            <person name="Kim J.-S."/>
        </authorList>
    </citation>
    <scope>NUCLEOTIDE SEQUENCE</scope>
    <source>
        <strain evidence="3">HL75</strain>
    </source>
</reference>
<evidence type="ECO:0000313" key="3">
    <source>
        <dbReference type="EMBL" id="QTD67212.1"/>
    </source>
</evidence>
<proteinExistence type="predicted"/>
<dbReference type="InterPro" id="IPR021707">
    <property type="entry name" value="DUF3290"/>
</dbReference>